<name>A0A926DMH8_9FIRM</name>
<feature type="transmembrane region" description="Helical" evidence="1">
    <location>
        <begin position="116"/>
        <end position="134"/>
    </location>
</feature>
<evidence type="ECO:0000256" key="1">
    <source>
        <dbReference type="SAM" id="Phobius"/>
    </source>
</evidence>
<feature type="transmembrane region" description="Helical" evidence="1">
    <location>
        <begin position="146"/>
        <end position="166"/>
    </location>
</feature>
<reference evidence="2" key="1">
    <citation type="submission" date="2020-08" db="EMBL/GenBank/DDBJ databases">
        <title>Genome public.</title>
        <authorList>
            <person name="Liu C."/>
            <person name="Sun Q."/>
        </authorList>
    </citation>
    <scope>NUCLEOTIDE SEQUENCE</scope>
    <source>
        <strain evidence="2">H8</strain>
    </source>
</reference>
<dbReference type="AlphaFoldDB" id="A0A926DMH8"/>
<dbReference type="EMBL" id="JACRSU010000002">
    <property type="protein sequence ID" value="MBC8540688.1"/>
    <property type="molecule type" value="Genomic_DNA"/>
</dbReference>
<feature type="transmembrane region" description="Helical" evidence="1">
    <location>
        <begin position="29"/>
        <end position="48"/>
    </location>
</feature>
<evidence type="ECO:0000313" key="2">
    <source>
        <dbReference type="EMBL" id="MBC8540688.1"/>
    </source>
</evidence>
<dbReference type="Proteomes" id="UP000611762">
    <property type="component" value="Unassembled WGS sequence"/>
</dbReference>
<sequence>MKENVQAAKKREGFFASVNRQFHEHKSTFFVYLILRILVIASLVLSAIRGEYENVFVCALSLLLFIAPAVIEKKLKIDLPSTLEIIILLFIFSAEILGEIHNYYMKFPYWDSMLHTLNGFLFAAVGFSLLDVVNRDAHFKFQLSPFYLAIVAFCFSMTIGVLWEFFEFFCDTVLHTDMQKDFIVNTISSVTLDPLKSNTPVVINGIHSVSVNGQDLGLGGYLDIGLIDTMKDLMVNFVGAVIFSIIGFFYVKNRGKGKFAKRFIPTIDEDGKK</sequence>
<evidence type="ECO:0000313" key="3">
    <source>
        <dbReference type="Proteomes" id="UP000611762"/>
    </source>
</evidence>
<dbReference type="RefSeq" id="WP_249311842.1">
    <property type="nucleotide sequence ID" value="NZ_JACRSU010000002.1"/>
</dbReference>
<comment type="caution">
    <text evidence="2">The sequence shown here is derived from an EMBL/GenBank/DDBJ whole genome shotgun (WGS) entry which is preliminary data.</text>
</comment>
<keyword evidence="1" id="KW-0812">Transmembrane</keyword>
<keyword evidence="1" id="KW-1133">Transmembrane helix</keyword>
<protein>
    <submittedName>
        <fullName evidence="2">Uncharacterized protein</fullName>
    </submittedName>
</protein>
<proteinExistence type="predicted"/>
<gene>
    <name evidence="2" type="ORF">H8698_06825</name>
</gene>
<organism evidence="2 3">
    <name type="scientific">Congzhengia minquanensis</name>
    <dbReference type="NCBI Taxonomy" id="2763657"/>
    <lineage>
        <taxon>Bacteria</taxon>
        <taxon>Bacillati</taxon>
        <taxon>Bacillota</taxon>
        <taxon>Clostridia</taxon>
        <taxon>Eubacteriales</taxon>
        <taxon>Oscillospiraceae</taxon>
        <taxon>Congzhengia</taxon>
    </lineage>
</organism>
<feature type="transmembrane region" description="Helical" evidence="1">
    <location>
        <begin position="83"/>
        <end position="104"/>
    </location>
</feature>
<feature type="transmembrane region" description="Helical" evidence="1">
    <location>
        <begin position="54"/>
        <end position="71"/>
    </location>
</feature>
<accession>A0A926DMH8</accession>
<keyword evidence="3" id="KW-1185">Reference proteome</keyword>
<keyword evidence="1" id="KW-0472">Membrane</keyword>
<dbReference type="Pfam" id="PF09997">
    <property type="entry name" value="DUF2238"/>
    <property type="match status" value="1"/>
</dbReference>
<feature type="transmembrane region" description="Helical" evidence="1">
    <location>
        <begin position="233"/>
        <end position="251"/>
    </location>
</feature>
<dbReference type="InterPro" id="IPR014509">
    <property type="entry name" value="YjdF-like"/>
</dbReference>